<organism evidence="3 4">
    <name type="scientific">Halogeometricum borinquense (strain ATCC 700274 / DSM 11551 / JCM 10706 / KCTC 4070 / PR3)</name>
    <dbReference type="NCBI Taxonomy" id="469382"/>
    <lineage>
        <taxon>Archaea</taxon>
        <taxon>Methanobacteriati</taxon>
        <taxon>Methanobacteriota</taxon>
        <taxon>Stenosarchaea group</taxon>
        <taxon>Halobacteria</taxon>
        <taxon>Halobacteriales</taxon>
        <taxon>Haloferacaceae</taxon>
        <taxon>Halogeometricum</taxon>
    </lineage>
</organism>
<reference evidence="4" key="1">
    <citation type="journal article" date="2009" name="Stand. Genomic Sci.">
        <title>Complete genome sequence of Halogeometricum borinquense type strain (PR3).</title>
        <authorList>
            <person name="Malfatti S."/>
            <person name="Tindall B.J."/>
            <person name="Schneider S."/>
            <person name="Fahnrich R."/>
            <person name="Lapidus A."/>
            <person name="Labuttii K."/>
            <person name="Copeland A."/>
            <person name="Glavina Del Rio T."/>
            <person name="Nolan M."/>
            <person name="Chen F."/>
            <person name="Lucas S."/>
            <person name="Tice H."/>
            <person name="Cheng J.F."/>
            <person name="Bruce D."/>
            <person name="Goodwin L."/>
            <person name="Pitluck S."/>
            <person name="Anderson I."/>
            <person name="Pati A."/>
            <person name="Ivanova N."/>
            <person name="Mavromatis K."/>
            <person name="Chen A."/>
            <person name="Palaniappan K."/>
            <person name="D'haeseleer P."/>
            <person name="Goker M."/>
            <person name="Bristow J."/>
            <person name="Eisen J.A."/>
            <person name="Markowitz V."/>
            <person name="Hugenholtz P."/>
            <person name="Kyrpides N.C."/>
            <person name="Klenk H.P."/>
            <person name="Chain P."/>
        </authorList>
    </citation>
    <scope>NUCLEOTIDE SEQUENCE [LARGE SCALE GENOMIC DNA]</scope>
    <source>
        <strain evidence="4">ATCC 700274 / DSM 11551 / JCM 10706 / KCTC 4070 / PR3</strain>
        <plasmid evidence="4">pHBOR05</plasmid>
    </source>
</reference>
<evidence type="ECO:0000313" key="4">
    <source>
        <dbReference type="Proteomes" id="UP000006663"/>
    </source>
</evidence>
<geneLocation type="plasmid" evidence="3 4">
    <name>pHBOR05</name>
</geneLocation>
<feature type="domain" description="Domain of unknown function" evidence="2">
    <location>
        <begin position="29"/>
        <end position="190"/>
    </location>
</feature>
<feature type="region of interest" description="Disordered" evidence="1">
    <location>
        <begin position="1"/>
        <end position="35"/>
    </location>
</feature>
<dbReference type="KEGG" id="hbo:Hbor_37870"/>
<name>E4NWS2_HALBP</name>
<keyword evidence="4" id="KW-1185">Reference proteome</keyword>
<dbReference type="EMBL" id="CP001695">
    <property type="protein sequence ID" value="ADQ69492.1"/>
    <property type="molecule type" value="Genomic_DNA"/>
</dbReference>
<dbReference type="eggNOG" id="arCOG10137">
    <property type="taxonomic scope" value="Archaea"/>
</dbReference>
<evidence type="ECO:0000313" key="3">
    <source>
        <dbReference type="EMBL" id="ADQ69492.1"/>
    </source>
</evidence>
<dbReference type="HOGENOM" id="CLU_720819_0_0_2"/>
<dbReference type="Pfam" id="PF26404">
    <property type="entry name" value="DUF8102"/>
    <property type="match status" value="1"/>
</dbReference>
<keyword evidence="3" id="KW-0614">Plasmid</keyword>
<dbReference type="InterPro" id="IPR058415">
    <property type="entry name" value="DUF8102"/>
</dbReference>
<feature type="compositionally biased region" description="Basic and acidic residues" evidence="1">
    <location>
        <begin position="10"/>
        <end position="35"/>
    </location>
</feature>
<feature type="region of interest" description="Disordered" evidence="1">
    <location>
        <begin position="155"/>
        <end position="174"/>
    </location>
</feature>
<evidence type="ECO:0000256" key="1">
    <source>
        <dbReference type="SAM" id="MobiDB-lite"/>
    </source>
</evidence>
<dbReference type="AlphaFoldDB" id="E4NWS2"/>
<evidence type="ECO:0000259" key="2">
    <source>
        <dbReference type="Pfam" id="PF26404"/>
    </source>
</evidence>
<accession>E4NWS2</accession>
<gene>
    <name evidence="3" type="ordered locus">Hbor_37870</name>
</gene>
<dbReference type="Proteomes" id="UP000006663">
    <property type="component" value="Plasmid pHBOR05"/>
</dbReference>
<protein>
    <recommendedName>
        <fullName evidence="2">Domain of unknown function domain-containing protein</fullName>
    </recommendedName>
</protein>
<sequence>MSMTEPPEDAGDRDAQSRLEEELDRPRGILTTADREYLTHPEGSLDLTEQTARKRRSRIRERVYNAILDFDYLAKLPEDERRPVFEKVRDGWVNGTSSVALRRLFKFVYLGLKSVGLERGFGNVLERAIEDAEKEFARGHGDHVEVDVTFDVEVESRTTSEELEERYEEGEKLSLEEQSVLAREKDYGLTDEMMMDSPYFDPDRENPGEAAFEAMMRDRAENLRAQDAPEEDIPEFDEDMDLPEHQRRVSPLIEGSMMATPIPQSIPMNFDQLYEDLSKVLVWALRDDIDKTDIGFEEFHDVQELMPNPVIIQTYYENAGDEFAIDEDDQLKEFVTLWDAVLAAAGWERPEGFDGLLEAMDFTPDKYDSERLDALLTELEGGR</sequence>
<proteinExistence type="predicted"/>